<dbReference type="AlphaFoldDB" id="A0A8T8SD04"/>
<evidence type="ECO:0000313" key="1">
    <source>
        <dbReference type="EMBL" id="KAE8237119.1"/>
    </source>
</evidence>
<dbReference type="Proteomes" id="UP000077521">
    <property type="component" value="Unassembled WGS sequence"/>
</dbReference>
<proteinExistence type="predicted"/>
<comment type="caution">
    <text evidence="1">The sequence shown here is derived from an EMBL/GenBank/DDBJ whole genome shotgun (WGS) entry which is preliminary data.</text>
</comment>
<keyword evidence="2" id="KW-1185">Reference proteome</keyword>
<protein>
    <submittedName>
        <fullName evidence="1">Uncharacterized protein</fullName>
    </submittedName>
</protein>
<sequence>MAFPHHRVQFACIAGAIHNIRLREDLNSYCPHQHCTFFSLPGDMEAHFEQCARPCGLAPDPFEAAANSVAAWAPVQTAVPGPVLAHNHNLDPEQVPRAPDTNWSAYIVRFASSSALPS</sequence>
<dbReference type="EMBL" id="LWDF02001923">
    <property type="protein sequence ID" value="KAE8237119.1"/>
    <property type="molecule type" value="Genomic_DNA"/>
</dbReference>
<reference evidence="1" key="2">
    <citation type="journal article" date="2019" name="IMA Fungus">
        <title>Genome sequencing and comparison of five Tilletia species to identify candidate genes for the detection of regulated species infecting wheat.</title>
        <authorList>
            <person name="Nguyen H.D.T."/>
            <person name="Sultana T."/>
            <person name="Kesanakurti P."/>
            <person name="Hambleton S."/>
        </authorList>
    </citation>
    <scope>NUCLEOTIDE SEQUENCE</scope>
    <source>
        <strain evidence="1">DAOMC 236416</strain>
    </source>
</reference>
<evidence type="ECO:0000313" key="2">
    <source>
        <dbReference type="Proteomes" id="UP000077521"/>
    </source>
</evidence>
<reference evidence="1" key="1">
    <citation type="submission" date="2016-04" db="EMBL/GenBank/DDBJ databases">
        <authorList>
            <person name="Nguyen H.D."/>
            <person name="Samba Siva P."/>
            <person name="Cullis J."/>
            <person name="Levesque C.A."/>
            <person name="Hambleton S."/>
        </authorList>
    </citation>
    <scope>NUCLEOTIDE SEQUENCE</scope>
    <source>
        <strain evidence="1">DAOMC 236416</strain>
    </source>
</reference>
<organism evidence="1 2">
    <name type="scientific">Tilletia indica</name>
    <dbReference type="NCBI Taxonomy" id="43049"/>
    <lineage>
        <taxon>Eukaryota</taxon>
        <taxon>Fungi</taxon>
        <taxon>Dikarya</taxon>
        <taxon>Basidiomycota</taxon>
        <taxon>Ustilaginomycotina</taxon>
        <taxon>Exobasidiomycetes</taxon>
        <taxon>Tilletiales</taxon>
        <taxon>Tilletiaceae</taxon>
        <taxon>Tilletia</taxon>
    </lineage>
</organism>
<gene>
    <name evidence="1" type="ORF">A4X13_0g8904</name>
</gene>
<name>A0A8T8SD04_9BASI</name>
<accession>A0A8T8SD04</accession>